<proteinExistence type="predicted"/>
<keyword evidence="1" id="KW-0812">Transmembrane</keyword>
<comment type="caution">
    <text evidence="2">The sequence shown here is derived from an EMBL/GenBank/DDBJ whole genome shotgun (WGS) entry which is preliminary data.</text>
</comment>
<feature type="transmembrane region" description="Helical" evidence="1">
    <location>
        <begin position="46"/>
        <end position="68"/>
    </location>
</feature>
<feature type="transmembrane region" description="Helical" evidence="1">
    <location>
        <begin position="119"/>
        <end position="139"/>
    </location>
</feature>
<evidence type="ECO:0000313" key="3">
    <source>
        <dbReference type="Proteomes" id="UP001207626"/>
    </source>
</evidence>
<accession>A0ABT4DVD6</accession>
<keyword evidence="3" id="KW-1185">Reference proteome</keyword>
<feature type="transmembrane region" description="Helical" evidence="1">
    <location>
        <begin position="80"/>
        <end position="98"/>
    </location>
</feature>
<organism evidence="2 3">
    <name type="scientific">Paenibacillus apiarius</name>
    <dbReference type="NCBI Taxonomy" id="46240"/>
    <lineage>
        <taxon>Bacteria</taxon>
        <taxon>Bacillati</taxon>
        <taxon>Bacillota</taxon>
        <taxon>Bacilli</taxon>
        <taxon>Bacillales</taxon>
        <taxon>Paenibacillaceae</taxon>
        <taxon>Paenibacillus</taxon>
    </lineage>
</organism>
<reference evidence="2 3" key="1">
    <citation type="submission" date="2022-05" db="EMBL/GenBank/DDBJ databases">
        <title>Genome Sequencing of Bee-Associated Microbes.</title>
        <authorList>
            <person name="Dunlap C."/>
        </authorList>
    </citation>
    <scope>NUCLEOTIDE SEQUENCE [LARGE SCALE GENOMIC DNA]</scope>
    <source>
        <strain evidence="2 3">NRRL NRS-1438</strain>
    </source>
</reference>
<dbReference type="EMBL" id="JAMDLW010000012">
    <property type="protein sequence ID" value="MCY9520078.1"/>
    <property type="molecule type" value="Genomic_DNA"/>
</dbReference>
<gene>
    <name evidence="2" type="ORF">M5X09_10370</name>
</gene>
<keyword evidence="1" id="KW-1133">Transmembrane helix</keyword>
<dbReference type="RefSeq" id="WP_087432240.1">
    <property type="nucleotide sequence ID" value="NZ_JAMDLV010000018.1"/>
</dbReference>
<keyword evidence="1" id="KW-0472">Membrane</keyword>
<dbReference type="Proteomes" id="UP001207626">
    <property type="component" value="Unassembled WGS sequence"/>
</dbReference>
<evidence type="ECO:0000256" key="1">
    <source>
        <dbReference type="SAM" id="Phobius"/>
    </source>
</evidence>
<sequence>MTSVLSTFAGCIFTGLSILHLYWMFGGKWGKAAAIPCNGSRPLFTPSTFSTFIVALLLAAAAVIAFGLSGGMNVILPAWMYRWGGWSIGIVFLLRSIGEFRWVGFFKKKKGTAFARWDSMLFSPLCLLLAISVITVLVFEP</sequence>
<dbReference type="InterPro" id="IPR025058">
    <property type="entry name" value="DUF3995"/>
</dbReference>
<feature type="transmembrane region" description="Helical" evidence="1">
    <location>
        <begin position="6"/>
        <end position="25"/>
    </location>
</feature>
<dbReference type="Pfam" id="PF13160">
    <property type="entry name" value="DUF3995"/>
    <property type="match status" value="1"/>
</dbReference>
<evidence type="ECO:0000313" key="2">
    <source>
        <dbReference type="EMBL" id="MCY9520078.1"/>
    </source>
</evidence>
<protein>
    <submittedName>
        <fullName evidence="2">DUF3995 domain-containing protein</fullName>
    </submittedName>
</protein>
<name>A0ABT4DVD6_9BACL</name>